<dbReference type="AlphaFoldDB" id="A0A803N4G5"/>
<dbReference type="SMART" id="SM00452">
    <property type="entry name" value="STI"/>
    <property type="match status" value="1"/>
</dbReference>
<evidence type="ECO:0000256" key="1">
    <source>
        <dbReference type="SAM" id="MobiDB-lite"/>
    </source>
</evidence>
<dbReference type="InterPro" id="IPR002160">
    <property type="entry name" value="Prot_inh_Kunz-lg"/>
</dbReference>
<dbReference type="CDD" id="cd00178">
    <property type="entry name" value="beta-trefoil_STI"/>
    <property type="match status" value="1"/>
</dbReference>
<feature type="signal peptide" evidence="2">
    <location>
        <begin position="1"/>
        <end position="27"/>
    </location>
</feature>
<dbReference type="Gene3D" id="2.80.10.50">
    <property type="match status" value="1"/>
</dbReference>
<dbReference type="GO" id="GO:0004866">
    <property type="term" value="F:endopeptidase inhibitor activity"/>
    <property type="evidence" value="ECO:0007669"/>
    <property type="project" value="InterPro"/>
</dbReference>
<evidence type="ECO:0000313" key="3">
    <source>
        <dbReference type="EnsemblPlants" id="AUR62040281-RA:cds"/>
    </source>
</evidence>
<reference evidence="3" key="2">
    <citation type="submission" date="2021-03" db="UniProtKB">
        <authorList>
            <consortium name="EnsemblPlants"/>
        </authorList>
    </citation>
    <scope>IDENTIFICATION</scope>
</reference>
<dbReference type="OMA" id="AYEKCPL"/>
<dbReference type="Gramene" id="AUR62040281-RA">
    <property type="protein sequence ID" value="AUR62040281-RA:cds"/>
    <property type="gene ID" value="AUR62040281"/>
</dbReference>
<dbReference type="SMR" id="A0A803N4G5"/>
<dbReference type="EnsemblPlants" id="AUR62040281-RA">
    <property type="protein sequence ID" value="AUR62040281-RA:cds"/>
    <property type="gene ID" value="AUR62040281"/>
</dbReference>
<feature type="compositionally biased region" description="Basic and acidic residues" evidence="1">
    <location>
        <begin position="69"/>
        <end position="80"/>
    </location>
</feature>
<dbReference type="Pfam" id="PF00197">
    <property type="entry name" value="Kunitz_legume"/>
    <property type="match status" value="1"/>
</dbReference>
<feature type="compositionally biased region" description="Pro residues" evidence="1">
    <location>
        <begin position="102"/>
        <end position="111"/>
    </location>
</feature>
<dbReference type="Proteomes" id="UP000596660">
    <property type="component" value="Unplaced"/>
</dbReference>
<dbReference type="InterPro" id="IPR011065">
    <property type="entry name" value="Kunitz_inhibitor_STI-like_sf"/>
</dbReference>
<keyword evidence="4" id="KW-1185">Reference proteome</keyword>
<protein>
    <submittedName>
        <fullName evidence="3">Uncharacterized protein</fullName>
    </submittedName>
</protein>
<sequence length="300" mass="32815">MANKYNSPILSSFLLLLLAFTLTTVIAQDDHNHDHDLGTVPPPPPVVEDDHIHDHDTVPPPPPPPPVVEDDHDHDHDHDIVPPPPPPSPAHDDHDHDHDHGPAPPPPPPAAPVTIVNIFDTDAKPVVSGQKYYILPVVQRRGGGVGSKPLNAYEKCPLNVVQETDTKALGIPVTFKPIKSGSTNITFSTDMNIAFTSSNGCNQSPIWTLKPGKHENETQYVILGGSTGLRGPNTVKSWFKIERFFPRFHFDYKLVFCPSANDLPGFKETICGDLGVYIQEDGTWLLGVGAPPLRVKFKKA</sequence>
<dbReference type="PANTHER" id="PTHR33107:SF5">
    <property type="entry name" value="KUNITZ TRYPSIN INHIBITOR 5"/>
    <property type="match status" value="1"/>
</dbReference>
<feature type="compositionally biased region" description="Basic and acidic residues" evidence="1">
    <location>
        <begin position="90"/>
        <end position="101"/>
    </location>
</feature>
<keyword evidence="2" id="KW-0732">Signal</keyword>
<name>A0A803N4G5_CHEQI</name>
<dbReference type="PANTHER" id="PTHR33107">
    <property type="entry name" value="KUNITZ TRYPSIN INHIBITOR 2"/>
    <property type="match status" value="1"/>
</dbReference>
<dbReference type="SUPFAM" id="SSF50386">
    <property type="entry name" value="STI-like"/>
    <property type="match status" value="1"/>
</dbReference>
<organism evidence="3 4">
    <name type="scientific">Chenopodium quinoa</name>
    <name type="common">Quinoa</name>
    <dbReference type="NCBI Taxonomy" id="63459"/>
    <lineage>
        <taxon>Eukaryota</taxon>
        <taxon>Viridiplantae</taxon>
        <taxon>Streptophyta</taxon>
        <taxon>Embryophyta</taxon>
        <taxon>Tracheophyta</taxon>
        <taxon>Spermatophyta</taxon>
        <taxon>Magnoliopsida</taxon>
        <taxon>eudicotyledons</taxon>
        <taxon>Gunneridae</taxon>
        <taxon>Pentapetalae</taxon>
        <taxon>Caryophyllales</taxon>
        <taxon>Chenopodiaceae</taxon>
        <taxon>Chenopodioideae</taxon>
        <taxon>Atripliceae</taxon>
        <taxon>Chenopodium</taxon>
    </lineage>
</organism>
<feature type="compositionally biased region" description="Basic and acidic residues" evidence="1">
    <location>
        <begin position="48"/>
        <end position="57"/>
    </location>
</feature>
<reference evidence="3" key="1">
    <citation type="journal article" date="2017" name="Nature">
        <title>The genome of Chenopodium quinoa.</title>
        <authorList>
            <person name="Jarvis D.E."/>
            <person name="Ho Y.S."/>
            <person name="Lightfoot D.J."/>
            <person name="Schmoeckel S.M."/>
            <person name="Li B."/>
            <person name="Borm T.J.A."/>
            <person name="Ohyanagi H."/>
            <person name="Mineta K."/>
            <person name="Michell C.T."/>
            <person name="Saber N."/>
            <person name="Kharbatia N.M."/>
            <person name="Rupper R.R."/>
            <person name="Sharp A.R."/>
            <person name="Dally N."/>
            <person name="Boughton B.A."/>
            <person name="Woo Y.H."/>
            <person name="Gao G."/>
            <person name="Schijlen E.G.W.M."/>
            <person name="Guo X."/>
            <person name="Momin A.A."/>
            <person name="Negrao S."/>
            <person name="Al-Babili S."/>
            <person name="Gehring C."/>
            <person name="Roessner U."/>
            <person name="Jung C."/>
            <person name="Murphy K."/>
            <person name="Arold S.T."/>
            <person name="Gojobori T."/>
            <person name="van der Linden C.G."/>
            <person name="van Loo E.N."/>
            <person name="Jellen E.N."/>
            <person name="Maughan P.J."/>
            <person name="Tester M."/>
        </authorList>
    </citation>
    <scope>NUCLEOTIDE SEQUENCE [LARGE SCALE GENOMIC DNA]</scope>
    <source>
        <strain evidence="3">cv. PI 614886</strain>
    </source>
</reference>
<proteinExistence type="predicted"/>
<feature type="chain" id="PRO_5030616284" evidence="2">
    <location>
        <begin position="28"/>
        <end position="300"/>
    </location>
</feature>
<dbReference type="PRINTS" id="PR00291">
    <property type="entry name" value="KUNITZINHBTR"/>
</dbReference>
<dbReference type="InterPro" id="IPR056368">
    <property type="entry name" value="KTI1"/>
</dbReference>
<evidence type="ECO:0000313" key="4">
    <source>
        <dbReference type="Proteomes" id="UP000596660"/>
    </source>
</evidence>
<feature type="compositionally biased region" description="Pro residues" evidence="1">
    <location>
        <begin position="58"/>
        <end position="67"/>
    </location>
</feature>
<evidence type="ECO:0000256" key="2">
    <source>
        <dbReference type="SAM" id="SignalP"/>
    </source>
</evidence>
<accession>A0A803N4G5</accession>
<feature type="region of interest" description="Disordered" evidence="1">
    <location>
        <begin position="33"/>
        <end position="113"/>
    </location>
</feature>